<dbReference type="Pfam" id="PF00005">
    <property type="entry name" value="ABC_tran"/>
    <property type="match status" value="1"/>
</dbReference>
<keyword evidence="6 8" id="KW-1133">Transmembrane helix</keyword>
<sequence length="576" mass="63748">MLQKLLFLSDQGYRDFKAAVRANVLVNLSFMAPIIVMNLVIMEILKPFVGGAVDYARLWSYAGIGLVLVIAMYCANRYEYGKTYVAAYAAAAEKRIAVAEQLRRLPLSFFNQKDLTELTTNLMADCTNIEHTFSHLFPQLAGNIITIAGVTVLLCLYDWQMALAIFGTLPLSFLILFGSRSLQRRIGERHVAAKLKSAEQSQEYLEGIKVIKAFGLSGEKFTSLDRALRDFMKQSIRLEAIVGSFVVSAIVILRFGLTAAIFVGVHRLSGGRLDLVKFVVFLIVGSGIYTSLSTIMTMFGEIFYTLISLDRMKALQAQPLMEGDAGIALERFHIAFDRVSFGYNQDEVIRDASFTIPQGKVTALVGPSGSGKSTVARLVARFWDVSRGGARIGDRNIREIDPEHLLSYIAIVFQDVVLFNDTVYNNIRIGNPDAGEDRVIAAARMAQCDGFIRRMPQGYQTLIGENGCTLSGGERQRISIARALLKNAPIVLLDEATASLDPENEAEIQTAISNLIKGRTVVVIAHRLRTVAAADQIIVLDRGQVVEQGRHAELMERDGLYARLYRIQQESLGWAI</sequence>
<evidence type="ECO:0000256" key="8">
    <source>
        <dbReference type="SAM" id="Phobius"/>
    </source>
</evidence>
<dbReference type="PROSITE" id="PS50893">
    <property type="entry name" value="ABC_TRANSPORTER_2"/>
    <property type="match status" value="1"/>
</dbReference>
<evidence type="ECO:0000256" key="5">
    <source>
        <dbReference type="ARBA" id="ARBA00022840"/>
    </source>
</evidence>
<evidence type="ECO:0000256" key="4">
    <source>
        <dbReference type="ARBA" id="ARBA00022741"/>
    </source>
</evidence>
<protein>
    <submittedName>
        <fullName evidence="11">ATP-binding cassette subfamily B protein</fullName>
    </submittedName>
</protein>
<feature type="transmembrane region" description="Helical" evidence="8">
    <location>
        <begin position="160"/>
        <end position="179"/>
    </location>
</feature>
<dbReference type="InterPro" id="IPR027417">
    <property type="entry name" value="P-loop_NTPase"/>
</dbReference>
<dbReference type="RefSeq" id="WP_207930690.1">
    <property type="nucleotide sequence ID" value="NZ_SLUN01000001.1"/>
</dbReference>
<evidence type="ECO:0000256" key="3">
    <source>
        <dbReference type="ARBA" id="ARBA00022692"/>
    </source>
</evidence>
<dbReference type="GO" id="GO:0005524">
    <property type="term" value="F:ATP binding"/>
    <property type="evidence" value="ECO:0007669"/>
    <property type="project" value="UniProtKB-KW"/>
</dbReference>
<evidence type="ECO:0000256" key="1">
    <source>
        <dbReference type="ARBA" id="ARBA00004651"/>
    </source>
</evidence>
<dbReference type="CDD" id="cd07346">
    <property type="entry name" value="ABC_6TM_exporters"/>
    <property type="match status" value="1"/>
</dbReference>
<feature type="transmembrane region" description="Helical" evidence="8">
    <location>
        <begin position="136"/>
        <end position="154"/>
    </location>
</feature>
<dbReference type="InterPro" id="IPR036640">
    <property type="entry name" value="ABC1_TM_sf"/>
</dbReference>
<keyword evidence="2" id="KW-0813">Transport</keyword>
<evidence type="ECO:0000256" key="7">
    <source>
        <dbReference type="ARBA" id="ARBA00023136"/>
    </source>
</evidence>
<proteinExistence type="predicted"/>
<dbReference type="EMBL" id="SLUN01000001">
    <property type="protein sequence ID" value="TCL76960.1"/>
    <property type="molecule type" value="Genomic_DNA"/>
</dbReference>
<gene>
    <name evidence="11" type="ORF">EDC14_1001245</name>
</gene>
<dbReference type="GO" id="GO:0016887">
    <property type="term" value="F:ATP hydrolysis activity"/>
    <property type="evidence" value="ECO:0007669"/>
    <property type="project" value="InterPro"/>
</dbReference>
<dbReference type="GO" id="GO:0034040">
    <property type="term" value="F:ATPase-coupled lipid transmembrane transporter activity"/>
    <property type="evidence" value="ECO:0007669"/>
    <property type="project" value="TreeGrafter"/>
</dbReference>
<evidence type="ECO:0000259" key="10">
    <source>
        <dbReference type="PROSITE" id="PS50929"/>
    </source>
</evidence>
<evidence type="ECO:0000256" key="2">
    <source>
        <dbReference type="ARBA" id="ARBA00022448"/>
    </source>
</evidence>
<dbReference type="SUPFAM" id="SSF90123">
    <property type="entry name" value="ABC transporter transmembrane region"/>
    <property type="match status" value="1"/>
</dbReference>
<keyword evidence="12" id="KW-1185">Reference proteome</keyword>
<feature type="domain" description="ABC transmembrane type-1" evidence="10">
    <location>
        <begin position="24"/>
        <end position="302"/>
    </location>
</feature>
<dbReference type="GO" id="GO:0005886">
    <property type="term" value="C:plasma membrane"/>
    <property type="evidence" value="ECO:0007669"/>
    <property type="project" value="UniProtKB-SubCell"/>
</dbReference>
<dbReference type="GO" id="GO:0140359">
    <property type="term" value="F:ABC-type transporter activity"/>
    <property type="evidence" value="ECO:0007669"/>
    <property type="project" value="InterPro"/>
</dbReference>
<dbReference type="AlphaFoldDB" id="A0A4R1SD52"/>
<dbReference type="PANTHER" id="PTHR24221:SF397">
    <property type="entry name" value="ABC TRANSPORTER, ATP-BINDING TRANSMEMBRANE PROTEIN"/>
    <property type="match status" value="1"/>
</dbReference>
<dbReference type="FunFam" id="3.40.50.300:FF:000287">
    <property type="entry name" value="Multidrug ABC transporter ATP-binding protein"/>
    <property type="match status" value="1"/>
</dbReference>
<keyword evidence="4" id="KW-0547">Nucleotide-binding</keyword>
<evidence type="ECO:0000256" key="6">
    <source>
        <dbReference type="ARBA" id="ARBA00022989"/>
    </source>
</evidence>
<feature type="domain" description="ABC transporter" evidence="9">
    <location>
        <begin position="334"/>
        <end position="567"/>
    </location>
</feature>
<keyword evidence="5 11" id="KW-0067">ATP-binding</keyword>
<keyword evidence="7 8" id="KW-0472">Membrane</keyword>
<comment type="caution">
    <text evidence="11">The sequence shown here is derived from an EMBL/GenBank/DDBJ whole genome shotgun (WGS) entry which is preliminary data.</text>
</comment>
<dbReference type="Proteomes" id="UP000295008">
    <property type="component" value="Unassembled WGS sequence"/>
</dbReference>
<feature type="transmembrane region" description="Helical" evidence="8">
    <location>
        <begin position="24"/>
        <end position="46"/>
    </location>
</feature>
<comment type="subcellular location">
    <subcellularLocation>
        <location evidence="1">Cell membrane</location>
        <topology evidence="1">Multi-pass membrane protein</topology>
    </subcellularLocation>
</comment>
<dbReference type="Gene3D" id="3.40.50.300">
    <property type="entry name" value="P-loop containing nucleotide triphosphate hydrolases"/>
    <property type="match status" value="1"/>
</dbReference>
<feature type="transmembrane region" description="Helical" evidence="8">
    <location>
        <begin position="241"/>
        <end position="266"/>
    </location>
</feature>
<dbReference type="SMART" id="SM00382">
    <property type="entry name" value="AAA"/>
    <property type="match status" value="1"/>
</dbReference>
<accession>A0A4R1SD52</accession>
<dbReference type="PROSITE" id="PS00211">
    <property type="entry name" value="ABC_TRANSPORTER_1"/>
    <property type="match status" value="1"/>
</dbReference>
<evidence type="ECO:0000313" key="11">
    <source>
        <dbReference type="EMBL" id="TCL76960.1"/>
    </source>
</evidence>
<evidence type="ECO:0000313" key="12">
    <source>
        <dbReference type="Proteomes" id="UP000295008"/>
    </source>
</evidence>
<keyword evidence="3 8" id="KW-0812">Transmembrane</keyword>
<dbReference type="PANTHER" id="PTHR24221">
    <property type="entry name" value="ATP-BINDING CASSETTE SUB-FAMILY B"/>
    <property type="match status" value="1"/>
</dbReference>
<dbReference type="InterPro" id="IPR003439">
    <property type="entry name" value="ABC_transporter-like_ATP-bd"/>
</dbReference>
<dbReference type="InterPro" id="IPR039421">
    <property type="entry name" value="Type_1_exporter"/>
</dbReference>
<evidence type="ECO:0000259" key="9">
    <source>
        <dbReference type="PROSITE" id="PS50893"/>
    </source>
</evidence>
<name>A0A4R1SD52_HYDET</name>
<feature type="transmembrane region" description="Helical" evidence="8">
    <location>
        <begin position="278"/>
        <end position="304"/>
    </location>
</feature>
<reference evidence="11 12" key="1">
    <citation type="submission" date="2019-03" db="EMBL/GenBank/DDBJ databases">
        <title>Genomic Encyclopedia of Type Strains, Phase IV (KMG-IV): sequencing the most valuable type-strain genomes for metagenomic binning, comparative biology and taxonomic classification.</title>
        <authorList>
            <person name="Goeker M."/>
        </authorList>
    </citation>
    <scope>NUCLEOTIDE SEQUENCE [LARGE SCALE GENOMIC DNA]</scope>
    <source>
        <strain evidence="11 12">LX-B</strain>
    </source>
</reference>
<dbReference type="Gene3D" id="1.20.1560.10">
    <property type="entry name" value="ABC transporter type 1, transmembrane domain"/>
    <property type="match status" value="1"/>
</dbReference>
<dbReference type="PROSITE" id="PS50929">
    <property type="entry name" value="ABC_TM1F"/>
    <property type="match status" value="1"/>
</dbReference>
<dbReference type="Pfam" id="PF00664">
    <property type="entry name" value="ABC_membrane"/>
    <property type="match status" value="1"/>
</dbReference>
<dbReference type="InterPro" id="IPR011527">
    <property type="entry name" value="ABC1_TM_dom"/>
</dbReference>
<dbReference type="InterPro" id="IPR017871">
    <property type="entry name" value="ABC_transporter-like_CS"/>
</dbReference>
<dbReference type="SUPFAM" id="SSF52540">
    <property type="entry name" value="P-loop containing nucleoside triphosphate hydrolases"/>
    <property type="match status" value="1"/>
</dbReference>
<feature type="transmembrane region" description="Helical" evidence="8">
    <location>
        <begin position="58"/>
        <end position="75"/>
    </location>
</feature>
<dbReference type="InterPro" id="IPR003593">
    <property type="entry name" value="AAA+_ATPase"/>
</dbReference>
<organism evidence="11 12">
    <name type="scientific">Hydrogenispora ethanolica</name>
    <dbReference type="NCBI Taxonomy" id="1082276"/>
    <lineage>
        <taxon>Bacteria</taxon>
        <taxon>Bacillati</taxon>
        <taxon>Bacillota</taxon>
        <taxon>Hydrogenispora</taxon>
    </lineage>
</organism>